<protein>
    <submittedName>
        <fullName evidence="4">TetR/AcrR family transcriptional regulator</fullName>
    </submittedName>
</protein>
<feature type="DNA-binding region" description="H-T-H motif" evidence="2">
    <location>
        <begin position="42"/>
        <end position="61"/>
    </location>
</feature>
<proteinExistence type="predicted"/>
<dbReference type="GO" id="GO:0003700">
    <property type="term" value="F:DNA-binding transcription factor activity"/>
    <property type="evidence" value="ECO:0007669"/>
    <property type="project" value="TreeGrafter"/>
</dbReference>
<dbReference type="InterPro" id="IPR001647">
    <property type="entry name" value="HTH_TetR"/>
</dbReference>
<sequence>MPRTSDTRPPAEPSSQGQKLRYRRMLDAAVKLGSVQDFERVQMQDVAAESEVAIATLYRYFPSKVHLFVGVMKAAVDGIDPSAFEVREDQDPVEVIGDLLMQFTRTMCRNRRLSMSMMQAMILSEGLDSPDSITIESLFLDLLLGIAGWAPDATEDQRRRCWLVIQCWFGVLVTTLAGERPIEESETDVRRACDLLLR</sequence>
<dbReference type="EMBL" id="RJSE01000007">
    <property type="protein sequence ID" value="RNL62672.1"/>
    <property type="molecule type" value="Genomic_DNA"/>
</dbReference>
<reference evidence="4 5" key="1">
    <citation type="submission" date="2018-11" db="EMBL/GenBank/DDBJ databases">
        <authorList>
            <person name="Li F."/>
        </authorList>
    </citation>
    <scope>NUCLEOTIDE SEQUENCE [LARGE SCALE GENOMIC DNA]</scope>
    <source>
        <strain evidence="4 5">Gsoil 097</strain>
    </source>
</reference>
<dbReference type="PANTHER" id="PTHR30055:SF226">
    <property type="entry name" value="HTH-TYPE TRANSCRIPTIONAL REGULATOR PKSA"/>
    <property type="match status" value="1"/>
</dbReference>
<evidence type="ECO:0000256" key="1">
    <source>
        <dbReference type="ARBA" id="ARBA00023125"/>
    </source>
</evidence>
<dbReference type="Pfam" id="PF00440">
    <property type="entry name" value="TetR_N"/>
    <property type="match status" value="1"/>
</dbReference>
<accession>A0A3N0CGU0</accession>
<comment type="caution">
    <text evidence="4">The sequence shown here is derived from an EMBL/GenBank/DDBJ whole genome shotgun (WGS) entry which is preliminary data.</text>
</comment>
<dbReference type="InterPro" id="IPR009057">
    <property type="entry name" value="Homeodomain-like_sf"/>
</dbReference>
<evidence type="ECO:0000259" key="3">
    <source>
        <dbReference type="PROSITE" id="PS50977"/>
    </source>
</evidence>
<dbReference type="InterPro" id="IPR050109">
    <property type="entry name" value="HTH-type_TetR-like_transc_reg"/>
</dbReference>
<dbReference type="OrthoDB" id="9809994at2"/>
<evidence type="ECO:0000256" key="2">
    <source>
        <dbReference type="PROSITE-ProRule" id="PRU00335"/>
    </source>
</evidence>
<feature type="domain" description="HTH tetR-type" evidence="3">
    <location>
        <begin position="19"/>
        <end position="79"/>
    </location>
</feature>
<name>A0A3N0CGU0_9ACTN</name>
<dbReference type="PROSITE" id="PS50977">
    <property type="entry name" value="HTH_TETR_2"/>
    <property type="match status" value="1"/>
</dbReference>
<keyword evidence="5" id="KW-1185">Reference proteome</keyword>
<dbReference type="SUPFAM" id="SSF46689">
    <property type="entry name" value="Homeodomain-like"/>
    <property type="match status" value="1"/>
</dbReference>
<keyword evidence="1 2" id="KW-0238">DNA-binding</keyword>
<dbReference type="GO" id="GO:0000976">
    <property type="term" value="F:transcription cis-regulatory region binding"/>
    <property type="evidence" value="ECO:0007669"/>
    <property type="project" value="TreeGrafter"/>
</dbReference>
<dbReference type="AlphaFoldDB" id="A0A3N0CGU0"/>
<dbReference type="PANTHER" id="PTHR30055">
    <property type="entry name" value="HTH-TYPE TRANSCRIPTIONAL REGULATOR RUTR"/>
    <property type="match status" value="1"/>
</dbReference>
<dbReference type="Gene3D" id="1.10.357.10">
    <property type="entry name" value="Tetracycline Repressor, domain 2"/>
    <property type="match status" value="1"/>
</dbReference>
<dbReference type="Pfam" id="PF17925">
    <property type="entry name" value="TetR_C_20"/>
    <property type="match status" value="1"/>
</dbReference>
<organism evidence="4 5">
    <name type="scientific">Nocardioides marmoriginsengisoli</name>
    <dbReference type="NCBI Taxonomy" id="661483"/>
    <lineage>
        <taxon>Bacteria</taxon>
        <taxon>Bacillati</taxon>
        <taxon>Actinomycetota</taxon>
        <taxon>Actinomycetes</taxon>
        <taxon>Propionibacteriales</taxon>
        <taxon>Nocardioidaceae</taxon>
        <taxon>Nocardioides</taxon>
    </lineage>
</organism>
<evidence type="ECO:0000313" key="4">
    <source>
        <dbReference type="EMBL" id="RNL62672.1"/>
    </source>
</evidence>
<dbReference type="Proteomes" id="UP000267128">
    <property type="component" value="Unassembled WGS sequence"/>
</dbReference>
<gene>
    <name evidence="4" type="ORF">EFK50_13020</name>
</gene>
<dbReference type="InterPro" id="IPR041642">
    <property type="entry name" value="KstR_C"/>
</dbReference>
<dbReference type="RefSeq" id="WP_123227968.1">
    <property type="nucleotide sequence ID" value="NZ_RJSE01000007.1"/>
</dbReference>
<evidence type="ECO:0000313" key="5">
    <source>
        <dbReference type="Proteomes" id="UP000267128"/>
    </source>
</evidence>